<gene>
    <name evidence="5" type="ORF">SAMN02745111_00919</name>
</gene>
<accession>A0A1T4VGW9</accession>
<keyword evidence="5" id="KW-0479">Metal-binding</keyword>
<evidence type="ECO:0000256" key="3">
    <source>
        <dbReference type="SAM" id="Phobius"/>
    </source>
</evidence>
<dbReference type="Pfam" id="PF13490">
    <property type="entry name" value="zf-HC2"/>
    <property type="match status" value="1"/>
</dbReference>
<keyword evidence="6" id="KW-1185">Reference proteome</keyword>
<dbReference type="GO" id="GO:0008270">
    <property type="term" value="F:zinc ion binding"/>
    <property type="evidence" value="ECO:0007669"/>
    <property type="project" value="UniProtKB-KW"/>
</dbReference>
<proteinExistence type="inferred from homology"/>
<dbReference type="InterPro" id="IPR027383">
    <property type="entry name" value="Znf_put"/>
</dbReference>
<feature type="domain" description="Putative zinc-finger" evidence="4">
    <location>
        <begin position="7"/>
        <end position="41"/>
    </location>
</feature>
<dbReference type="Gene3D" id="1.10.10.1320">
    <property type="entry name" value="Anti-sigma factor, zinc-finger domain"/>
    <property type="match status" value="1"/>
</dbReference>
<evidence type="ECO:0000313" key="6">
    <source>
        <dbReference type="Proteomes" id="UP000190814"/>
    </source>
</evidence>
<dbReference type="Proteomes" id="UP000190814">
    <property type="component" value="Unassembled WGS sequence"/>
</dbReference>
<keyword evidence="5" id="KW-0863">Zinc-finger</keyword>
<dbReference type="AlphaFoldDB" id="A0A1T4VGW9"/>
<sequence length="284" mass="31687">MKNEKMCNIVKDMLPLYIDDLCSDESKKMVEDHIKECEECRHVLESMKEGEEAIASYDVNNFDSDEQLIKRVSKDINRKTGKSRKIAAACIGVVVVLLFGLYAPIKSISSEDLNVVVEVLDKQDCAIGSDGMKMEEFKGEMVLINDGDSENKSEKYVPVIIPGFSKVDGYDGLISESELSRIGSDQRYEGNGRMVYAGGYQGTGTAIQEGTEFEKVSVIRFYSDKIIKGYSISVKGDTLYIKNPRTTLFNNTSKTQGYFCDVELQEITKVVVVSGNDEEVIYGE</sequence>
<evidence type="ECO:0000256" key="2">
    <source>
        <dbReference type="ARBA" id="ARBA00024438"/>
    </source>
</evidence>
<dbReference type="RefSeq" id="WP_078765797.1">
    <property type="nucleotide sequence ID" value="NZ_FUXZ01000005.1"/>
</dbReference>
<dbReference type="OrthoDB" id="6194834at2"/>
<evidence type="ECO:0000259" key="4">
    <source>
        <dbReference type="Pfam" id="PF13490"/>
    </source>
</evidence>
<feature type="transmembrane region" description="Helical" evidence="3">
    <location>
        <begin position="86"/>
        <end position="105"/>
    </location>
</feature>
<comment type="similarity">
    <text evidence="1">Belongs to the zinc-associated anti-sigma factor (ZAS) superfamily. Anti-sigma-W factor family.</text>
</comment>
<keyword evidence="3" id="KW-1133">Transmembrane helix</keyword>
<dbReference type="EMBL" id="FUXZ01000005">
    <property type="protein sequence ID" value="SKA64185.1"/>
    <property type="molecule type" value="Genomic_DNA"/>
</dbReference>
<organism evidence="5 6">
    <name type="scientific">Eubacterium uniforme</name>
    <dbReference type="NCBI Taxonomy" id="39495"/>
    <lineage>
        <taxon>Bacteria</taxon>
        <taxon>Bacillati</taxon>
        <taxon>Bacillota</taxon>
        <taxon>Clostridia</taxon>
        <taxon>Eubacteriales</taxon>
        <taxon>Eubacteriaceae</taxon>
        <taxon>Eubacterium</taxon>
    </lineage>
</organism>
<keyword evidence="5" id="KW-0862">Zinc</keyword>
<protein>
    <recommendedName>
        <fullName evidence="2">Anti-sigma-W factor RsiW</fullName>
    </recommendedName>
</protein>
<name>A0A1T4VGW9_9FIRM</name>
<dbReference type="STRING" id="39495.SAMN02745111_00919"/>
<reference evidence="5 6" key="1">
    <citation type="submission" date="2017-02" db="EMBL/GenBank/DDBJ databases">
        <authorList>
            <person name="Peterson S.W."/>
        </authorList>
    </citation>
    <scope>NUCLEOTIDE SEQUENCE [LARGE SCALE GENOMIC DNA]</scope>
    <source>
        <strain evidence="5 6">ATCC 35992</strain>
    </source>
</reference>
<dbReference type="InterPro" id="IPR041916">
    <property type="entry name" value="Anti_sigma_zinc_sf"/>
</dbReference>
<evidence type="ECO:0000313" key="5">
    <source>
        <dbReference type="EMBL" id="SKA64185.1"/>
    </source>
</evidence>
<keyword evidence="3" id="KW-0812">Transmembrane</keyword>
<keyword evidence="3" id="KW-0472">Membrane</keyword>
<evidence type="ECO:0000256" key="1">
    <source>
        <dbReference type="ARBA" id="ARBA00024353"/>
    </source>
</evidence>